<dbReference type="InterPro" id="IPR050281">
    <property type="entry name" value="Flavin_monoamine_oxidase"/>
</dbReference>
<reference evidence="2" key="1">
    <citation type="submission" date="2022-08" db="UniProtKB">
        <authorList>
            <consortium name="EnsemblMetazoa"/>
        </authorList>
    </citation>
    <scope>IDENTIFICATION</scope>
    <source>
        <strain evidence="2">05x7-T-G4-1.051#20</strain>
    </source>
</reference>
<dbReference type="InterPro" id="IPR002937">
    <property type="entry name" value="Amino_oxidase"/>
</dbReference>
<accession>A0A8W8IKG9</accession>
<feature type="domain" description="Amine oxidase" evidence="1">
    <location>
        <begin position="28"/>
        <end position="495"/>
    </location>
</feature>
<evidence type="ECO:0000313" key="3">
    <source>
        <dbReference type="Proteomes" id="UP000005408"/>
    </source>
</evidence>
<dbReference type="Pfam" id="PF01593">
    <property type="entry name" value="Amino_oxidase"/>
    <property type="match status" value="1"/>
</dbReference>
<dbReference type="SUPFAM" id="SSF54373">
    <property type="entry name" value="FAD-linked reductases, C-terminal domain"/>
    <property type="match status" value="1"/>
</dbReference>
<dbReference type="PANTHER" id="PTHR10742">
    <property type="entry name" value="FLAVIN MONOAMINE OXIDASE"/>
    <property type="match status" value="1"/>
</dbReference>
<evidence type="ECO:0000313" key="2">
    <source>
        <dbReference type="EnsemblMetazoa" id="G14731.1:cds"/>
    </source>
</evidence>
<dbReference type="EnsemblMetazoa" id="G14731.1">
    <property type="protein sequence ID" value="G14731.1:cds"/>
    <property type="gene ID" value="G14731"/>
</dbReference>
<dbReference type="SUPFAM" id="SSF51905">
    <property type="entry name" value="FAD/NAD(P)-binding domain"/>
    <property type="match status" value="1"/>
</dbReference>
<dbReference type="Gene3D" id="3.50.50.60">
    <property type="entry name" value="FAD/NAD(P)-binding domain"/>
    <property type="match status" value="1"/>
</dbReference>
<dbReference type="PANTHER" id="PTHR10742:SF416">
    <property type="entry name" value="SPERMINE OXIDASE"/>
    <property type="match status" value="1"/>
</dbReference>
<dbReference type="AlphaFoldDB" id="A0A8W8IKG9"/>
<keyword evidence="3" id="KW-1185">Reference proteome</keyword>
<sequence length="517" mass="57878">MDAGLVTASGQVGLPRQDPMVVIVGGGIAGVSAARHLINRGVQQVLILEAKDRLGGRIHTVTGDSGNVDYGAQYIHGQDENPLYQLALQHDLIVSPSSKLKDTTNKSITAELYGNEFRTDNGDLVPKNTVRDVNEVLEEAYEKCNCCLDNASTNKSIGHHFETRFEDYLQSCADSENDVITKRGVFDWRIRWELHDNSCLSLFDATNGSYQNNSGDYFIDVRGGFQSIFHSLLNDIPPECVRAGTPVSRIHWRGEENSGRSRKCTVETKHGGNVNCYYVIVTVPLGVLQTNINTLFCPTLPQSKKEALCRRGFGSVVKIFLTWTEPFWESSFEGTQFVWTCSADKSKDTLPKNTLTKKNGDPWWRDIDGFHVLKENPRTLLGWMGGEGAILTEDLSEEEILHTCHLLLQQFAPHLKIPKPQAIKRTQWLSDEYTKGAFSYISTYNEPGDTEEMVKPLPSEEDPTLLFAGEAMSHHHFSTTHGAYETGIQAANIILQNEAKKNRTQNDMSKFNVLEYI</sequence>
<dbReference type="GO" id="GO:0046592">
    <property type="term" value="F:polyamine oxidase activity"/>
    <property type="evidence" value="ECO:0007669"/>
    <property type="project" value="TreeGrafter"/>
</dbReference>
<organism evidence="2 3">
    <name type="scientific">Magallana gigas</name>
    <name type="common">Pacific oyster</name>
    <name type="synonym">Crassostrea gigas</name>
    <dbReference type="NCBI Taxonomy" id="29159"/>
    <lineage>
        <taxon>Eukaryota</taxon>
        <taxon>Metazoa</taxon>
        <taxon>Spiralia</taxon>
        <taxon>Lophotrochozoa</taxon>
        <taxon>Mollusca</taxon>
        <taxon>Bivalvia</taxon>
        <taxon>Autobranchia</taxon>
        <taxon>Pteriomorphia</taxon>
        <taxon>Ostreida</taxon>
        <taxon>Ostreoidea</taxon>
        <taxon>Ostreidae</taxon>
        <taxon>Magallana</taxon>
    </lineage>
</organism>
<name>A0A8W8IKG9_MAGGI</name>
<protein>
    <recommendedName>
        <fullName evidence="1">Amine oxidase domain-containing protein</fullName>
    </recommendedName>
</protein>
<dbReference type="OMA" id="ATHENYY"/>
<dbReference type="OrthoDB" id="5046242at2759"/>
<dbReference type="Gene3D" id="3.90.660.10">
    <property type="match status" value="1"/>
</dbReference>
<evidence type="ECO:0000259" key="1">
    <source>
        <dbReference type="Pfam" id="PF01593"/>
    </source>
</evidence>
<dbReference type="Proteomes" id="UP000005408">
    <property type="component" value="Unassembled WGS sequence"/>
</dbReference>
<dbReference type="InterPro" id="IPR036188">
    <property type="entry name" value="FAD/NAD-bd_sf"/>
</dbReference>
<proteinExistence type="predicted"/>